<sequence length="174" mass="19445">MEFPTDFSTYTLWSAYLTVAFLLFTIIAFIFKWGFRFRLVGVTGFMGVLTGGLFALGLGLYTRTEVPGSVRYALVYDNGANQAVISVADQINPSQVEATLYQASDDLFSFGRADREGQGKLTIRLRTLVHPEPGLSIPLYLGEVKRSLRVRDDEQVQVTIFTDKFAQLPQDNNS</sequence>
<dbReference type="Pfam" id="PF10726">
    <property type="entry name" value="DUF2518"/>
    <property type="match status" value="1"/>
</dbReference>
<dbReference type="InterPro" id="IPR019664">
    <property type="entry name" value="Uncharacterised_Ycf51"/>
</dbReference>
<dbReference type="Proteomes" id="UP000008206">
    <property type="component" value="Chromosome"/>
</dbReference>
<keyword evidence="1" id="KW-0472">Membrane</keyword>
<accession>E0UJQ0</accession>
<dbReference type="OrthoDB" id="422772at2"/>
<feature type="transmembrane region" description="Helical" evidence="1">
    <location>
        <begin position="38"/>
        <end position="61"/>
    </location>
</feature>
<keyword evidence="3" id="KW-1185">Reference proteome</keyword>
<feature type="transmembrane region" description="Helical" evidence="1">
    <location>
        <begin position="12"/>
        <end position="31"/>
    </location>
</feature>
<evidence type="ECO:0000313" key="3">
    <source>
        <dbReference type="Proteomes" id="UP000008206"/>
    </source>
</evidence>
<dbReference type="AlphaFoldDB" id="E0UJQ0"/>
<organism evidence="2 3">
    <name type="scientific">Gloeothece verrucosa (strain PCC 7822)</name>
    <name type="common">Cyanothece sp. (strain PCC 7822)</name>
    <dbReference type="NCBI Taxonomy" id="497965"/>
    <lineage>
        <taxon>Bacteria</taxon>
        <taxon>Bacillati</taxon>
        <taxon>Cyanobacteriota</taxon>
        <taxon>Cyanophyceae</taxon>
        <taxon>Oscillatoriophycideae</taxon>
        <taxon>Chroococcales</taxon>
        <taxon>Aphanothecaceae</taxon>
        <taxon>Gloeothece</taxon>
        <taxon>Gloeothece verrucosa</taxon>
    </lineage>
</organism>
<gene>
    <name evidence="2" type="ordered locus">Cyan7822_0245</name>
</gene>
<keyword evidence="1" id="KW-1133">Transmembrane helix</keyword>
<dbReference type="KEGG" id="cyj:Cyan7822_0245"/>
<dbReference type="eggNOG" id="ENOG502ZT4I">
    <property type="taxonomic scope" value="Bacteria"/>
</dbReference>
<dbReference type="HOGENOM" id="CLU_116764_0_0_3"/>
<keyword evidence="1" id="KW-0812">Transmembrane</keyword>
<name>E0UJQ0_GLOV7</name>
<dbReference type="RefSeq" id="WP_013320404.1">
    <property type="nucleotide sequence ID" value="NC_014501.1"/>
</dbReference>
<evidence type="ECO:0000256" key="1">
    <source>
        <dbReference type="SAM" id="Phobius"/>
    </source>
</evidence>
<dbReference type="STRING" id="497965.Cyan7822_0245"/>
<reference evidence="3" key="1">
    <citation type="journal article" date="2011" name="MBio">
        <title>Novel metabolic attributes of the genus Cyanothece, comprising a group of unicellular nitrogen-fixing Cyanobacteria.</title>
        <authorList>
            <person name="Bandyopadhyay A."/>
            <person name="Elvitigala T."/>
            <person name="Welsh E."/>
            <person name="Stockel J."/>
            <person name="Liberton M."/>
            <person name="Min H."/>
            <person name="Sherman L.A."/>
            <person name="Pakrasi H.B."/>
        </authorList>
    </citation>
    <scope>NUCLEOTIDE SEQUENCE [LARGE SCALE GENOMIC DNA]</scope>
    <source>
        <strain evidence="3">PCC 7822</strain>
    </source>
</reference>
<protein>
    <recommendedName>
        <fullName evidence="4">Ycf51 family protein</fullName>
    </recommendedName>
</protein>
<evidence type="ECO:0000313" key="2">
    <source>
        <dbReference type="EMBL" id="ADN12294.1"/>
    </source>
</evidence>
<evidence type="ECO:0008006" key="4">
    <source>
        <dbReference type="Google" id="ProtNLM"/>
    </source>
</evidence>
<dbReference type="EMBL" id="CP002198">
    <property type="protein sequence ID" value="ADN12294.1"/>
    <property type="molecule type" value="Genomic_DNA"/>
</dbReference>
<proteinExistence type="predicted"/>